<dbReference type="Proteomes" id="UP000008837">
    <property type="component" value="Unassembled WGS sequence"/>
</dbReference>
<accession>A8Q9K2</accession>
<dbReference type="GeneID" id="5853768"/>
<keyword evidence="3" id="KW-1185">Reference proteome</keyword>
<name>A8Q9K2_MALGO</name>
<proteinExistence type="predicted"/>
<reference evidence="2 3" key="1">
    <citation type="journal article" date="2007" name="Proc. Natl. Acad. Sci. U.S.A.">
        <title>Dandruff-associated Malassezia genomes reveal convergent and divergent virulence traits shared with plant and human fungal pathogens.</title>
        <authorList>
            <person name="Xu J."/>
            <person name="Saunders C.W."/>
            <person name="Hu P."/>
            <person name="Grant R.A."/>
            <person name="Boekhout T."/>
            <person name="Kuramae E.E."/>
            <person name="Kronstad J.W."/>
            <person name="Deangelis Y.M."/>
            <person name="Reeder N.L."/>
            <person name="Johnstone K.R."/>
            <person name="Leland M."/>
            <person name="Fieno A.M."/>
            <person name="Begley W.M."/>
            <person name="Sun Y."/>
            <person name="Lacey M.P."/>
            <person name="Chaudhary T."/>
            <person name="Keough T."/>
            <person name="Chu L."/>
            <person name="Sears R."/>
            <person name="Yuan B."/>
            <person name="Dawson T.L.Jr."/>
        </authorList>
    </citation>
    <scope>NUCLEOTIDE SEQUENCE [LARGE SCALE GENOMIC DNA]</scope>
    <source>
        <strain evidence="3">ATCC MYA-4612 / CBS 7966</strain>
    </source>
</reference>
<comment type="caution">
    <text evidence="2">The sequence shown here is derived from an EMBL/GenBank/DDBJ whole genome shotgun (WGS) entry which is preliminary data.</text>
</comment>
<dbReference type="RefSeq" id="XP_001729461.1">
    <property type="nucleotide sequence ID" value="XM_001729409.1"/>
</dbReference>
<dbReference type="OMA" id="RCALSEM"/>
<evidence type="ECO:0000313" key="3">
    <source>
        <dbReference type="Proteomes" id="UP000008837"/>
    </source>
</evidence>
<dbReference type="KEGG" id="mgl:MGL_3496"/>
<feature type="region of interest" description="Disordered" evidence="1">
    <location>
        <begin position="427"/>
        <end position="457"/>
    </location>
</feature>
<evidence type="ECO:0000256" key="1">
    <source>
        <dbReference type="SAM" id="MobiDB-lite"/>
    </source>
</evidence>
<evidence type="ECO:0000313" key="2">
    <source>
        <dbReference type="EMBL" id="EDP42247.1"/>
    </source>
</evidence>
<protein>
    <submittedName>
        <fullName evidence="2">Uncharacterized protein</fullName>
    </submittedName>
</protein>
<dbReference type="InParanoid" id="A8Q9K2"/>
<dbReference type="VEuPathDB" id="FungiDB:MGL_3496"/>
<dbReference type="AlphaFoldDB" id="A8Q9K2"/>
<gene>
    <name evidence="2" type="ORF">MGL_3496</name>
</gene>
<dbReference type="EMBL" id="AAYY01000013">
    <property type="protein sequence ID" value="EDP42247.1"/>
    <property type="molecule type" value="Genomic_DNA"/>
</dbReference>
<dbReference type="OrthoDB" id="3337969at2759"/>
<sequence>MLRSHVQTTDWHRVDEALHVGVALGALNELDVYHYTLRRLRHETCTLDPHSNAAQVLSHMRQSGTKLDDSTLAQLMHTLVVPVRRAHRMQVSPDDMLSVTRPVRRILQTSFLWICGSGASRVHKDSQSDGVALHTSRTPLFRCALSEMLELELFLAYANHMAFVRHARKHQQRFLRQPDPPVHVRYTEPIRRKVAAIRLALDRDRRATIGSCERSKDDPDHSTAPFIAMDIPLVRLDITLQASHGAWAQACDELRAWVARDTSAPAVYEQRRAIVTLFSFACKHGRLCRLYEMLDILIISEQGHLWRDGESMAPGATLVRLWLRFVGAWTHGVGVRCGMQRREEVALGPYGWTLMSHALDVLMRTAMRVPVSWACVLDHPERCRALVRSAVTANGDVDVIFASLKAMKAPSRVWRWAEHALEQSSFSTTRSQRTCPNMAGHQAPTQPGHNDGDLSPVCERRNELHNHTYPHASPLIGLSEGHR</sequence>
<organism evidence="2 3">
    <name type="scientific">Malassezia globosa (strain ATCC MYA-4612 / CBS 7966)</name>
    <name type="common">Dandruff-associated fungus</name>
    <dbReference type="NCBI Taxonomy" id="425265"/>
    <lineage>
        <taxon>Eukaryota</taxon>
        <taxon>Fungi</taxon>
        <taxon>Dikarya</taxon>
        <taxon>Basidiomycota</taxon>
        <taxon>Ustilaginomycotina</taxon>
        <taxon>Malasseziomycetes</taxon>
        <taxon>Malasseziales</taxon>
        <taxon>Malasseziaceae</taxon>
        <taxon>Malassezia</taxon>
    </lineage>
</organism>